<feature type="domain" description="Zn(2)-C6 fungal-type" evidence="4">
    <location>
        <begin position="12"/>
        <end position="40"/>
    </location>
</feature>
<dbReference type="Pfam" id="PF11951">
    <property type="entry name" value="Fungal_trans_2"/>
    <property type="match status" value="1"/>
</dbReference>
<reference evidence="5 6" key="1">
    <citation type="submission" date="2011-11" db="EMBL/GenBank/DDBJ databases">
        <title>The Genome Sequence of Fusarium oxysporum PHW815.</title>
        <authorList>
            <consortium name="The Broad Institute Genome Sequencing Platform"/>
            <person name="Ma L.-J."/>
            <person name="Gale L.R."/>
            <person name="Schwartz D.C."/>
            <person name="Zhou S."/>
            <person name="Corby-Kistler H."/>
            <person name="Young S.K."/>
            <person name="Zeng Q."/>
            <person name="Gargeya S."/>
            <person name="Fitzgerald M."/>
            <person name="Haas B."/>
            <person name="Abouelleil A."/>
            <person name="Alvarado L."/>
            <person name="Arachchi H.M."/>
            <person name="Berlin A."/>
            <person name="Brown A."/>
            <person name="Chapman S.B."/>
            <person name="Chen Z."/>
            <person name="Dunbar C."/>
            <person name="Freedman E."/>
            <person name="Gearin G."/>
            <person name="Goldberg J."/>
            <person name="Griggs A."/>
            <person name="Gujja S."/>
            <person name="Heiman D."/>
            <person name="Howarth C."/>
            <person name="Larson L."/>
            <person name="Lui A."/>
            <person name="MacDonald P.J.P."/>
            <person name="Montmayeur A."/>
            <person name="Murphy C."/>
            <person name="Neiman D."/>
            <person name="Pearson M."/>
            <person name="Priest M."/>
            <person name="Roberts A."/>
            <person name="Saif S."/>
            <person name="Shea T."/>
            <person name="Shenoy N."/>
            <person name="Sisk P."/>
            <person name="Stolte C."/>
            <person name="Sykes S."/>
            <person name="Wortman J."/>
            <person name="Nusbaum C."/>
            <person name="Birren B."/>
        </authorList>
    </citation>
    <scope>NUCLEOTIDE SEQUENCE [LARGE SCALE GENOMIC DNA]</scope>
    <source>
        <strain evidence="5 6">54005</strain>
    </source>
</reference>
<dbReference type="Proteomes" id="UP000030663">
    <property type="component" value="Unassembled WGS sequence"/>
</dbReference>
<evidence type="ECO:0000313" key="6">
    <source>
        <dbReference type="Proteomes" id="UP000030663"/>
    </source>
</evidence>
<dbReference type="AlphaFoldDB" id="X0C0X9"/>
<gene>
    <name evidence="5" type="ORF">FOQG_11460</name>
</gene>
<dbReference type="EMBL" id="JH658396">
    <property type="protein sequence ID" value="EXK84423.1"/>
    <property type="molecule type" value="Genomic_DNA"/>
</dbReference>
<dbReference type="SMART" id="SM00066">
    <property type="entry name" value="GAL4"/>
    <property type="match status" value="1"/>
</dbReference>
<evidence type="ECO:0000256" key="2">
    <source>
        <dbReference type="ARBA" id="ARBA00023242"/>
    </source>
</evidence>
<dbReference type="GO" id="GO:0000976">
    <property type="term" value="F:transcription cis-regulatory region binding"/>
    <property type="evidence" value="ECO:0007669"/>
    <property type="project" value="TreeGrafter"/>
</dbReference>
<dbReference type="SUPFAM" id="SSF57701">
    <property type="entry name" value="Zn2/Cys6 DNA-binding domain"/>
    <property type="match status" value="1"/>
</dbReference>
<dbReference type="InterPro" id="IPR001138">
    <property type="entry name" value="Zn2Cys6_DnaBD"/>
</dbReference>
<keyword evidence="2" id="KW-0539">Nucleus</keyword>
<dbReference type="Pfam" id="PF00172">
    <property type="entry name" value="Zn_clus"/>
    <property type="match status" value="1"/>
</dbReference>
<dbReference type="GO" id="GO:0000981">
    <property type="term" value="F:DNA-binding transcription factor activity, RNA polymerase II-specific"/>
    <property type="evidence" value="ECO:0007669"/>
    <property type="project" value="InterPro"/>
</dbReference>
<dbReference type="PANTHER" id="PTHR37534">
    <property type="entry name" value="TRANSCRIPTIONAL ACTIVATOR PROTEIN UGA3"/>
    <property type="match status" value="1"/>
</dbReference>
<dbReference type="EMBL" id="JH658396">
    <property type="protein sequence ID" value="EXK84424.1"/>
    <property type="molecule type" value="Genomic_DNA"/>
</dbReference>
<evidence type="ECO:0000256" key="3">
    <source>
        <dbReference type="SAM" id="MobiDB-lite"/>
    </source>
</evidence>
<dbReference type="GO" id="GO:0005634">
    <property type="term" value="C:nucleus"/>
    <property type="evidence" value="ECO:0007669"/>
    <property type="project" value="UniProtKB-SubCell"/>
</dbReference>
<sequence>MLIQAMGARPGSCHNCRRGRLKCDRSIPQCLKCTSRGQSCLGYGVLLRWEKGMASRGKMVGVTSDNIGKVQNGDTTATLQAPRPRILPTSQPSFTSSESNSPRSLTDPLVQDIDCRSRRYLDYFARDVCKDLVLYDIPKHNPFRELIPMAYQQPMLLQAIIASSALHMSNACQRPSSSLSIFTTMASTQSSKSFVESLSIGHTTSHQEAFHDALRAKQQALCLLNSAVGSMASANVDAILAAVLLLIGFELIDSGRGSWISHINGARTIIEKLIASGSGTDTVFSPLRSWLVSNCLVYDLLGSSFANSYLPHGGELSMTTMSLLQDAEGNHCSSFPAALLPLIQAGAQILNISDVYMLPDTSINSGHHDALQLLHAAKSFDPAAWATNLQPRSPADDLLHRTMIACAHRTAVCVYLSRIILSLWPSTVLPDDLQVLAAEIIIHLSHLHPGDALFTATAWPAFIAGLETRDLTNRAWVERRFQELWKIEPWGFTRDALGALRTIWGERKNEVLLTSSDDELYEREENWNWIETLRNLGTDWLIA</sequence>
<dbReference type="HOGENOM" id="CLU_020030_3_1_1"/>
<reference evidence="5" key="2">
    <citation type="submission" date="2012-05" db="EMBL/GenBank/DDBJ databases">
        <title>Annotation of the Genome Sequence of Fusarium oxysporum PHW815.</title>
        <authorList>
            <consortium name="The Broad Institute Genomics Platform"/>
            <person name="Ma L.-J."/>
            <person name="Corby-Kistler H."/>
            <person name="Broz K."/>
            <person name="Gale L.R."/>
            <person name="Jonkers W."/>
            <person name="O'Donnell K."/>
            <person name="Ploetz R."/>
            <person name="Steinberg C."/>
            <person name="Schwartz D.C."/>
            <person name="VanEtten H."/>
            <person name="Zhou S."/>
            <person name="Young S.K."/>
            <person name="Zeng Q."/>
            <person name="Gargeya S."/>
            <person name="Fitzgerald M."/>
            <person name="Abouelleil A."/>
            <person name="Alvarado L."/>
            <person name="Chapman S.B."/>
            <person name="Gainer-Dewar J."/>
            <person name="Goldberg J."/>
            <person name="Griggs A."/>
            <person name="Gujja S."/>
            <person name="Hansen M."/>
            <person name="Howarth C."/>
            <person name="Imamovic A."/>
            <person name="Ireland A."/>
            <person name="Larimer J."/>
            <person name="McCowan C."/>
            <person name="Murphy C."/>
            <person name="Pearson M."/>
            <person name="Poon T.W."/>
            <person name="Priest M."/>
            <person name="Roberts A."/>
            <person name="Saif S."/>
            <person name="Shea T."/>
            <person name="Sykes S."/>
            <person name="Wortman J."/>
            <person name="Nusbaum C."/>
            <person name="Birren B."/>
        </authorList>
    </citation>
    <scope>NUCLEOTIDE SEQUENCE</scope>
    <source>
        <strain evidence="5">54005</strain>
    </source>
</reference>
<dbReference type="Gene3D" id="4.10.240.10">
    <property type="entry name" value="Zn(2)-C6 fungal-type DNA-binding domain"/>
    <property type="match status" value="1"/>
</dbReference>
<feature type="region of interest" description="Disordered" evidence="3">
    <location>
        <begin position="71"/>
        <end position="106"/>
    </location>
</feature>
<comment type="subcellular location">
    <subcellularLocation>
        <location evidence="1">Nucleus</location>
    </subcellularLocation>
</comment>
<feature type="compositionally biased region" description="Polar residues" evidence="3">
    <location>
        <begin position="88"/>
        <end position="104"/>
    </location>
</feature>
<dbReference type="GO" id="GO:0008270">
    <property type="term" value="F:zinc ion binding"/>
    <property type="evidence" value="ECO:0007669"/>
    <property type="project" value="InterPro"/>
</dbReference>
<evidence type="ECO:0000259" key="4">
    <source>
        <dbReference type="PROSITE" id="PS50048"/>
    </source>
</evidence>
<proteinExistence type="predicted"/>
<name>X0C0X9_FUSOX</name>
<dbReference type="GO" id="GO:0045944">
    <property type="term" value="P:positive regulation of transcription by RNA polymerase II"/>
    <property type="evidence" value="ECO:0007669"/>
    <property type="project" value="TreeGrafter"/>
</dbReference>
<protein>
    <recommendedName>
        <fullName evidence="4">Zn(2)-C6 fungal-type domain-containing protein</fullName>
    </recommendedName>
</protein>
<dbReference type="PANTHER" id="PTHR37534:SF51">
    <property type="entry name" value="ACRIFLAVINE SENSITIVITY CONTROL PROTEIN ACR-2"/>
    <property type="match status" value="1"/>
</dbReference>
<organism evidence="5 6">
    <name type="scientific">Fusarium oxysporum f. sp. raphani 54005</name>
    <dbReference type="NCBI Taxonomy" id="1089458"/>
    <lineage>
        <taxon>Eukaryota</taxon>
        <taxon>Fungi</taxon>
        <taxon>Dikarya</taxon>
        <taxon>Ascomycota</taxon>
        <taxon>Pezizomycotina</taxon>
        <taxon>Sordariomycetes</taxon>
        <taxon>Hypocreomycetidae</taxon>
        <taxon>Hypocreales</taxon>
        <taxon>Nectriaceae</taxon>
        <taxon>Fusarium</taxon>
        <taxon>Fusarium oxysporum species complex</taxon>
    </lineage>
</organism>
<dbReference type="PROSITE" id="PS00463">
    <property type="entry name" value="ZN2_CY6_FUNGAL_1"/>
    <property type="match status" value="1"/>
</dbReference>
<evidence type="ECO:0000313" key="5">
    <source>
        <dbReference type="EMBL" id="EXK84424.1"/>
    </source>
</evidence>
<dbReference type="eggNOG" id="ENOG502SI0U">
    <property type="taxonomic scope" value="Eukaryota"/>
</dbReference>
<dbReference type="PROSITE" id="PS50048">
    <property type="entry name" value="ZN2_CY6_FUNGAL_2"/>
    <property type="match status" value="1"/>
</dbReference>
<keyword evidence="6" id="KW-1185">Reference proteome</keyword>
<evidence type="ECO:0000256" key="1">
    <source>
        <dbReference type="ARBA" id="ARBA00004123"/>
    </source>
</evidence>
<dbReference type="InterPro" id="IPR036864">
    <property type="entry name" value="Zn2-C6_fun-type_DNA-bd_sf"/>
</dbReference>
<dbReference type="InterPro" id="IPR021858">
    <property type="entry name" value="Fun_TF"/>
</dbReference>
<accession>X0C0X9</accession>
<dbReference type="CDD" id="cd00067">
    <property type="entry name" value="GAL4"/>
    <property type="match status" value="1"/>
</dbReference>